<evidence type="ECO:0000313" key="3">
    <source>
        <dbReference type="Proteomes" id="UP000295263"/>
    </source>
</evidence>
<dbReference type="EMBL" id="SLYQ01000003">
    <property type="protein sequence ID" value="TCQ74100.1"/>
    <property type="molecule type" value="Genomic_DNA"/>
</dbReference>
<feature type="transmembrane region" description="Helical" evidence="1">
    <location>
        <begin position="12"/>
        <end position="29"/>
    </location>
</feature>
<gene>
    <name evidence="2" type="ORF">EC841_103282</name>
</gene>
<name>A0ABD7QK97_RAOOR</name>
<reference evidence="2 3" key="1">
    <citation type="submission" date="2019-03" db="EMBL/GenBank/DDBJ databases">
        <title>Genomic analyses of the natural microbiome of Caenorhabditis elegans.</title>
        <authorList>
            <person name="Samuel B."/>
        </authorList>
    </citation>
    <scope>NUCLEOTIDE SEQUENCE [LARGE SCALE GENOMIC DNA]</scope>
    <source>
        <strain evidence="2 3">JUb54</strain>
    </source>
</reference>
<dbReference type="Proteomes" id="UP000295263">
    <property type="component" value="Unassembled WGS sequence"/>
</dbReference>
<keyword evidence="1" id="KW-0812">Transmembrane</keyword>
<feature type="transmembrane region" description="Helical" evidence="1">
    <location>
        <begin position="35"/>
        <end position="59"/>
    </location>
</feature>
<dbReference type="AlphaFoldDB" id="A0ABD7QK97"/>
<keyword evidence="1" id="KW-0472">Membrane</keyword>
<organism evidence="2 3">
    <name type="scientific">Raoultella ornithinolytica</name>
    <name type="common">Klebsiella ornithinolytica</name>
    <dbReference type="NCBI Taxonomy" id="54291"/>
    <lineage>
        <taxon>Bacteria</taxon>
        <taxon>Pseudomonadati</taxon>
        <taxon>Pseudomonadota</taxon>
        <taxon>Gammaproteobacteria</taxon>
        <taxon>Enterobacterales</taxon>
        <taxon>Enterobacteriaceae</taxon>
        <taxon>Klebsiella/Raoultella group</taxon>
        <taxon>Raoultella</taxon>
    </lineage>
</organism>
<proteinExistence type="predicted"/>
<keyword evidence="1" id="KW-1133">Transmembrane helix</keyword>
<accession>A0ABD7QK97</accession>
<evidence type="ECO:0000313" key="2">
    <source>
        <dbReference type="EMBL" id="TCQ74100.1"/>
    </source>
</evidence>
<sequence length="105" mass="12071">MKMSRRYYMNHIDMGLIFLGIFTLIWFVQDDVNPLLLIPAAFYVSLYPFARITFESVFLRKVSDKHWTVGANSLQLPGELLLGGIILILNLPLCIIYAIARLKSH</sequence>
<feature type="transmembrane region" description="Helical" evidence="1">
    <location>
        <begin position="80"/>
        <end position="100"/>
    </location>
</feature>
<comment type="caution">
    <text evidence="2">The sequence shown here is derived from an EMBL/GenBank/DDBJ whole genome shotgun (WGS) entry which is preliminary data.</text>
</comment>
<evidence type="ECO:0000256" key="1">
    <source>
        <dbReference type="SAM" id="Phobius"/>
    </source>
</evidence>
<protein>
    <submittedName>
        <fullName evidence="2">Uncharacterized protein</fullName>
    </submittedName>
</protein>